<sequence length="91" mass="10461">LDKSMSMLFYVMCAVGVLVSLAAFLSLVLWLYHLYLIVTRQTTKEFRKGIANIDEEPTLCAARGPQLFDPWALVDPKELRNAKSKRKRLFN</sequence>
<reference evidence="2" key="1">
    <citation type="submission" date="2021-02" db="EMBL/GenBank/DDBJ databases">
        <authorList>
            <person name="Dougan E. K."/>
            <person name="Rhodes N."/>
            <person name="Thang M."/>
            <person name="Chan C."/>
        </authorList>
    </citation>
    <scope>NUCLEOTIDE SEQUENCE</scope>
</reference>
<gene>
    <name evidence="2" type="primary">ZDHHC14</name>
    <name evidence="2" type="ORF">SPIL2461_LOCUS5529</name>
</gene>
<evidence type="ECO:0000313" key="3">
    <source>
        <dbReference type="Proteomes" id="UP000649617"/>
    </source>
</evidence>
<dbReference type="OrthoDB" id="442889at2759"/>
<protein>
    <submittedName>
        <fullName evidence="2">ZDHHC14 protein</fullName>
    </submittedName>
</protein>
<accession>A0A812MBI4</accession>
<keyword evidence="1" id="KW-0812">Transmembrane</keyword>
<keyword evidence="1" id="KW-1133">Transmembrane helix</keyword>
<evidence type="ECO:0000256" key="1">
    <source>
        <dbReference type="SAM" id="Phobius"/>
    </source>
</evidence>
<dbReference type="AlphaFoldDB" id="A0A812MBI4"/>
<keyword evidence="3" id="KW-1185">Reference proteome</keyword>
<dbReference type="EMBL" id="CAJNIZ010007892">
    <property type="protein sequence ID" value="CAE7262222.1"/>
    <property type="molecule type" value="Genomic_DNA"/>
</dbReference>
<evidence type="ECO:0000313" key="2">
    <source>
        <dbReference type="EMBL" id="CAE7262222.1"/>
    </source>
</evidence>
<organism evidence="2 3">
    <name type="scientific">Symbiodinium pilosum</name>
    <name type="common">Dinoflagellate</name>
    <dbReference type="NCBI Taxonomy" id="2952"/>
    <lineage>
        <taxon>Eukaryota</taxon>
        <taxon>Sar</taxon>
        <taxon>Alveolata</taxon>
        <taxon>Dinophyceae</taxon>
        <taxon>Suessiales</taxon>
        <taxon>Symbiodiniaceae</taxon>
        <taxon>Symbiodinium</taxon>
    </lineage>
</organism>
<dbReference type="Proteomes" id="UP000649617">
    <property type="component" value="Unassembled WGS sequence"/>
</dbReference>
<keyword evidence="1" id="KW-0472">Membrane</keyword>
<feature type="non-terminal residue" evidence="2">
    <location>
        <position position="1"/>
    </location>
</feature>
<feature type="transmembrane region" description="Helical" evidence="1">
    <location>
        <begin position="7"/>
        <end position="32"/>
    </location>
</feature>
<name>A0A812MBI4_SYMPI</name>
<comment type="caution">
    <text evidence="2">The sequence shown here is derived from an EMBL/GenBank/DDBJ whole genome shotgun (WGS) entry which is preliminary data.</text>
</comment>
<proteinExistence type="predicted"/>